<organism evidence="3 4">
    <name type="scientific">Carboxydocella sporoproducens DSM 16521</name>
    <dbReference type="NCBI Taxonomy" id="1121270"/>
    <lineage>
        <taxon>Bacteria</taxon>
        <taxon>Bacillati</taxon>
        <taxon>Bacillota</taxon>
        <taxon>Clostridia</taxon>
        <taxon>Eubacteriales</taxon>
        <taxon>Clostridiales Family XVI. Incertae Sedis</taxon>
        <taxon>Carboxydocella</taxon>
    </lineage>
</organism>
<dbReference type="Pfam" id="PF01551">
    <property type="entry name" value="Peptidase_M23"/>
    <property type="match status" value="1"/>
</dbReference>
<keyword evidence="1" id="KW-1133">Transmembrane helix</keyword>
<dbReference type="PANTHER" id="PTHR21666">
    <property type="entry name" value="PEPTIDASE-RELATED"/>
    <property type="match status" value="1"/>
</dbReference>
<keyword evidence="4" id="KW-1185">Reference proteome</keyword>
<dbReference type="RefSeq" id="WP_078665214.1">
    <property type="nucleotide sequence ID" value="NZ_FUXM01000009.1"/>
</dbReference>
<dbReference type="PANTHER" id="PTHR21666:SF270">
    <property type="entry name" value="MUREIN HYDROLASE ACTIVATOR ENVC"/>
    <property type="match status" value="1"/>
</dbReference>
<accession>A0A1T4P2F2</accession>
<feature type="domain" description="M23ase beta-sheet core" evidence="2">
    <location>
        <begin position="157"/>
        <end position="247"/>
    </location>
</feature>
<dbReference type="Gene3D" id="2.70.70.10">
    <property type="entry name" value="Glucose Permease (Domain IIA)"/>
    <property type="match status" value="1"/>
</dbReference>
<dbReference type="AlphaFoldDB" id="A0A1T4P2F2"/>
<evidence type="ECO:0000313" key="4">
    <source>
        <dbReference type="Proteomes" id="UP000189933"/>
    </source>
</evidence>
<dbReference type="InterPro" id="IPR016047">
    <property type="entry name" value="M23ase_b-sheet_dom"/>
</dbReference>
<dbReference type="GO" id="GO:0004222">
    <property type="term" value="F:metalloendopeptidase activity"/>
    <property type="evidence" value="ECO:0007669"/>
    <property type="project" value="TreeGrafter"/>
</dbReference>
<keyword evidence="1" id="KW-0812">Transmembrane</keyword>
<sequence>MSWWRKIIDWPWWPDALERQKNWRRRWLLGWSIWGIAITGLVLAGTYAWWFNRTYQDHVTVTRAVQDDLSSTATWVKPATVLARQTGEETQAKRAVEPARSREEKKKKISRYQVYTRTQVGNNIVGKELPSPRFPLAGGQLIFGYGQIYWPVFGDYRFHHGVDIRPAENNNLVRAVWPGQVKTIRDGSEGPELVLSHAQGWETVYGNLQGIKVRMGQRVEGGQVLGLVAPGELLHFAASQRGEAVNPAVIFP</sequence>
<gene>
    <name evidence="3" type="ORF">SAMN02745885_01130</name>
</gene>
<dbReference type="CDD" id="cd12797">
    <property type="entry name" value="M23_peptidase"/>
    <property type="match status" value="1"/>
</dbReference>
<evidence type="ECO:0000259" key="2">
    <source>
        <dbReference type="Pfam" id="PF01551"/>
    </source>
</evidence>
<proteinExistence type="predicted"/>
<dbReference type="OrthoDB" id="1786111at2"/>
<name>A0A1T4P2F2_9FIRM</name>
<keyword evidence="1" id="KW-0472">Membrane</keyword>
<dbReference type="InterPro" id="IPR011055">
    <property type="entry name" value="Dup_hybrid_motif"/>
</dbReference>
<feature type="transmembrane region" description="Helical" evidence="1">
    <location>
        <begin position="28"/>
        <end position="50"/>
    </location>
</feature>
<dbReference type="InterPro" id="IPR050570">
    <property type="entry name" value="Cell_wall_metabolism_enzyme"/>
</dbReference>
<reference evidence="4" key="1">
    <citation type="submission" date="2017-02" db="EMBL/GenBank/DDBJ databases">
        <authorList>
            <person name="Varghese N."/>
            <person name="Submissions S."/>
        </authorList>
    </citation>
    <scope>NUCLEOTIDE SEQUENCE [LARGE SCALE GENOMIC DNA]</scope>
    <source>
        <strain evidence="4">DSM 16521</strain>
    </source>
</reference>
<evidence type="ECO:0000256" key="1">
    <source>
        <dbReference type="SAM" id="Phobius"/>
    </source>
</evidence>
<dbReference type="EMBL" id="FUXM01000009">
    <property type="protein sequence ID" value="SJZ85780.1"/>
    <property type="molecule type" value="Genomic_DNA"/>
</dbReference>
<evidence type="ECO:0000313" key="3">
    <source>
        <dbReference type="EMBL" id="SJZ85780.1"/>
    </source>
</evidence>
<dbReference type="SUPFAM" id="SSF51261">
    <property type="entry name" value="Duplicated hybrid motif"/>
    <property type="match status" value="1"/>
</dbReference>
<protein>
    <submittedName>
        <fullName evidence="3">Peptidase family M23</fullName>
    </submittedName>
</protein>
<dbReference type="Proteomes" id="UP000189933">
    <property type="component" value="Unassembled WGS sequence"/>
</dbReference>